<dbReference type="InterPro" id="IPR011990">
    <property type="entry name" value="TPR-like_helical_dom_sf"/>
</dbReference>
<dbReference type="EMBL" id="VOFY01002966">
    <property type="protein sequence ID" value="KAA8577380.1"/>
    <property type="molecule type" value="Genomic_DNA"/>
</dbReference>
<organism evidence="1 2">
    <name type="scientific">Etheostoma spectabile</name>
    <name type="common">orangethroat darter</name>
    <dbReference type="NCBI Taxonomy" id="54343"/>
    <lineage>
        <taxon>Eukaryota</taxon>
        <taxon>Metazoa</taxon>
        <taxon>Chordata</taxon>
        <taxon>Craniata</taxon>
        <taxon>Vertebrata</taxon>
        <taxon>Euteleostomi</taxon>
        <taxon>Actinopterygii</taxon>
        <taxon>Neopterygii</taxon>
        <taxon>Teleostei</taxon>
        <taxon>Neoteleostei</taxon>
        <taxon>Acanthomorphata</taxon>
        <taxon>Eupercaria</taxon>
        <taxon>Perciformes</taxon>
        <taxon>Percoidei</taxon>
        <taxon>Percidae</taxon>
        <taxon>Etheostomatinae</taxon>
        <taxon>Etheostoma</taxon>
    </lineage>
</organism>
<keyword evidence="2" id="KW-1185">Reference proteome</keyword>
<comment type="caution">
    <text evidence="1">The sequence shown here is derived from an EMBL/GenBank/DDBJ whole genome shotgun (WGS) entry which is preliminary data.</text>
</comment>
<accession>A0A5J5CBD4</accession>
<evidence type="ECO:0000313" key="2">
    <source>
        <dbReference type="Proteomes" id="UP000327493"/>
    </source>
</evidence>
<name>A0A5J5CBD4_9PERO</name>
<gene>
    <name evidence="1" type="ORF">FQN60_006499</name>
</gene>
<dbReference type="Gene3D" id="1.25.40.10">
    <property type="entry name" value="Tetratricopeptide repeat domain"/>
    <property type="match status" value="1"/>
</dbReference>
<evidence type="ECO:0000313" key="1">
    <source>
        <dbReference type="EMBL" id="KAA8577380.1"/>
    </source>
</evidence>
<protein>
    <submittedName>
        <fullName evidence="1">Uncharacterized protein</fullName>
    </submittedName>
</protein>
<reference evidence="1 2" key="1">
    <citation type="submission" date="2019-08" db="EMBL/GenBank/DDBJ databases">
        <title>A chromosome-level genome assembly, high-density linkage maps, and genome scans reveal the genomic architecture of hybrid incompatibilities underlying speciation via character displacement in darters (Percidae: Etheostominae).</title>
        <authorList>
            <person name="Moran R.L."/>
            <person name="Catchen J.M."/>
            <person name="Fuller R.C."/>
        </authorList>
    </citation>
    <scope>NUCLEOTIDE SEQUENCE [LARGE SCALE GENOMIC DNA]</scope>
    <source>
        <strain evidence="1">EspeVRDwgs_2016</strain>
        <tissue evidence="1">Muscle</tissue>
    </source>
</reference>
<dbReference type="Proteomes" id="UP000327493">
    <property type="component" value="Unassembled WGS sequence"/>
</dbReference>
<feature type="non-terminal residue" evidence="1">
    <location>
        <position position="1"/>
    </location>
</feature>
<sequence length="121" mass="13292">SVLLRVQQHWSPNWRPCSATSPGIWTTASPSSYVAGPPWRTSAPRRGTAGWVTSTTCGGSSSTSWVHEDAQSLFSKAAEAFRKTKRRPGSWLVVNYGDLAWLHHHLGDRAESQATCQRSTP</sequence>
<proteinExistence type="predicted"/>
<dbReference type="AlphaFoldDB" id="A0A5J5CBD4"/>